<reference evidence="4 5" key="1">
    <citation type="submission" date="2020-08" db="EMBL/GenBank/DDBJ databases">
        <title>Genomic Encyclopedia of Type Strains, Phase IV (KMG-IV): sequencing the most valuable type-strain genomes for metagenomic binning, comparative biology and taxonomic classification.</title>
        <authorList>
            <person name="Goeker M."/>
        </authorList>
    </citation>
    <scope>NUCLEOTIDE SEQUENCE [LARGE SCALE GENOMIC DNA]</scope>
    <source>
        <strain evidence="4 5">DSM 12252</strain>
    </source>
</reference>
<keyword evidence="4" id="KW-0687">Ribonucleoprotein</keyword>
<dbReference type="PANTHER" id="PTHR43877:SF2">
    <property type="entry name" value="AMINOALKYLPHOSPHONATE N-ACETYLTRANSFERASE-RELATED"/>
    <property type="match status" value="1"/>
</dbReference>
<evidence type="ECO:0000313" key="4">
    <source>
        <dbReference type="EMBL" id="MBB5032234.1"/>
    </source>
</evidence>
<proteinExistence type="predicted"/>
<keyword evidence="2" id="KW-0012">Acyltransferase</keyword>
<feature type="domain" description="N-acetyltransferase" evidence="3">
    <location>
        <begin position="6"/>
        <end position="160"/>
    </location>
</feature>
<name>A0A7W7Y9U2_9BACT</name>
<dbReference type="Pfam" id="PF00583">
    <property type="entry name" value="Acetyltransf_1"/>
    <property type="match status" value="1"/>
</dbReference>
<comment type="caution">
    <text evidence="4">The sequence shown here is derived from an EMBL/GenBank/DDBJ whole genome shotgun (WGS) entry which is preliminary data.</text>
</comment>
<keyword evidence="4" id="KW-0689">Ribosomal protein</keyword>
<dbReference type="Proteomes" id="UP000590740">
    <property type="component" value="Unassembled WGS sequence"/>
</dbReference>
<dbReference type="CDD" id="cd04301">
    <property type="entry name" value="NAT_SF"/>
    <property type="match status" value="1"/>
</dbReference>
<dbReference type="SUPFAM" id="SSF55729">
    <property type="entry name" value="Acyl-CoA N-acyltransferases (Nat)"/>
    <property type="match status" value="1"/>
</dbReference>
<dbReference type="InterPro" id="IPR000182">
    <property type="entry name" value="GNAT_dom"/>
</dbReference>
<evidence type="ECO:0000259" key="3">
    <source>
        <dbReference type="PROSITE" id="PS51186"/>
    </source>
</evidence>
<dbReference type="EMBL" id="JACHIG010000003">
    <property type="protein sequence ID" value="MBB5032234.1"/>
    <property type="molecule type" value="Genomic_DNA"/>
</dbReference>
<sequence>MDEAPLIIRPYQDQDLQQLRQITVASFGSVALEQMLEHKFGLWNSRDWKVRKASHIDDDVGLCPEGCFVAERGGEILGYITTRLDRVNERGRIPNIAVVESARGLGLGRRLIQHALDYMREEGMKIAQIETMASNAIGQHLYPSCGFEEVARQVHYAMKL</sequence>
<accession>A0A7W7Y9U2</accession>
<dbReference type="AlphaFoldDB" id="A0A7W7Y9U2"/>
<dbReference type="InterPro" id="IPR050832">
    <property type="entry name" value="Bact_Acetyltransf"/>
</dbReference>
<dbReference type="RefSeq" id="WP_184339167.1">
    <property type="nucleotide sequence ID" value="NZ_JACHIG010000003.1"/>
</dbReference>
<dbReference type="PROSITE" id="PS51186">
    <property type="entry name" value="GNAT"/>
    <property type="match status" value="1"/>
</dbReference>
<evidence type="ECO:0000256" key="1">
    <source>
        <dbReference type="ARBA" id="ARBA00022679"/>
    </source>
</evidence>
<keyword evidence="1" id="KW-0808">Transferase</keyword>
<protein>
    <submittedName>
        <fullName evidence="4">Ribosomal protein S18 acetylase RimI-like enzyme</fullName>
    </submittedName>
</protein>
<keyword evidence="5" id="KW-1185">Reference proteome</keyword>
<dbReference type="InterPro" id="IPR016181">
    <property type="entry name" value="Acyl_CoA_acyltransferase"/>
</dbReference>
<evidence type="ECO:0000313" key="5">
    <source>
        <dbReference type="Proteomes" id="UP000590740"/>
    </source>
</evidence>
<dbReference type="PANTHER" id="PTHR43877">
    <property type="entry name" value="AMINOALKYLPHOSPHONATE N-ACETYLTRANSFERASE-RELATED-RELATED"/>
    <property type="match status" value="1"/>
</dbReference>
<dbReference type="Gene3D" id="3.40.630.30">
    <property type="match status" value="1"/>
</dbReference>
<gene>
    <name evidence="4" type="ORF">HNQ65_001811</name>
</gene>
<dbReference type="GO" id="GO:0016747">
    <property type="term" value="F:acyltransferase activity, transferring groups other than amino-acyl groups"/>
    <property type="evidence" value="ECO:0007669"/>
    <property type="project" value="InterPro"/>
</dbReference>
<dbReference type="GO" id="GO:0005840">
    <property type="term" value="C:ribosome"/>
    <property type="evidence" value="ECO:0007669"/>
    <property type="project" value="UniProtKB-KW"/>
</dbReference>
<organism evidence="4 5">
    <name type="scientific">Prosthecobacter vanneervenii</name>
    <dbReference type="NCBI Taxonomy" id="48466"/>
    <lineage>
        <taxon>Bacteria</taxon>
        <taxon>Pseudomonadati</taxon>
        <taxon>Verrucomicrobiota</taxon>
        <taxon>Verrucomicrobiia</taxon>
        <taxon>Verrucomicrobiales</taxon>
        <taxon>Verrucomicrobiaceae</taxon>
        <taxon>Prosthecobacter</taxon>
    </lineage>
</organism>
<evidence type="ECO:0000256" key="2">
    <source>
        <dbReference type="ARBA" id="ARBA00023315"/>
    </source>
</evidence>